<keyword evidence="1" id="KW-1133">Transmembrane helix</keyword>
<dbReference type="KEGG" id="cic:CICLE_v10003272mg"/>
<dbReference type="EMBL" id="KI536799">
    <property type="protein sequence ID" value="ESR44805.1"/>
    <property type="molecule type" value="Genomic_DNA"/>
</dbReference>
<dbReference type="Gramene" id="ESR44805">
    <property type="protein sequence ID" value="ESR44805"/>
    <property type="gene ID" value="CICLE_v10003272mg"/>
</dbReference>
<keyword evidence="1" id="KW-0812">Transmembrane</keyword>
<feature type="non-terminal residue" evidence="3">
    <location>
        <position position="1"/>
    </location>
</feature>
<feature type="transmembrane region" description="Helical" evidence="1">
    <location>
        <begin position="90"/>
        <end position="108"/>
    </location>
</feature>
<dbReference type="STRING" id="85681.V4T0C5"/>
<proteinExistence type="predicted"/>
<protein>
    <recommendedName>
        <fullName evidence="2">HAT C-terminal dimerisation domain-containing protein</fullName>
    </recommendedName>
</protein>
<accession>V4T0C5</accession>
<reference evidence="3 4" key="1">
    <citation type="submission" date="2013-10" db="EMBL/GenBank/DDBJ databases">
        <authorList>
            <consortium name="International Citrus Genome Consortium"/>
            <person name="Jenkins J."/>
            <person name="Schmutz J."/>
            <person name="Prochnik S."/>
            <person name="Rokhsar D."/>
            <person name="Gmitter F."/>
            <person name="Ollitrault P."/>
            <person name="Machado M."/>
            <person name="Talon M."/>
            <person name="Wincker P."/>
            <person name="Jaillon O."/>
            <person name="Morgante M."/>
        </authorList>
    </citation>
    <scope>NUCLEOTIDE SEQUENCE</scope>
    <source>
        <strain evidence="4">cv. Clemenules</strain>
    </source>
</reference>
<dbReference type="InterPro" id="IPR012337">
    <property type="entry name" value="RNaseH-like_sf"/>
</dbReference>
<keyword evidence="4" id="KW-1185">Reference proteome</keyword>
<dbReference type="PANTHER" id="PTHR11697:SF230">
    <property type="entry name" value="ZINC FINGER, MYM DOMAIN CONTAINING 1"/>
    <property type="match status" value="1"/>
</dbReference>
<gene>
    <name evidence="3" type="ORF">CICLE_v10003272mg</name>
</gene>
<dbReference type="GO" id="GO:0046983">
    <property type="term" value="F:protein dimerization activity"/>
    <property type="evidence" value="ECO:0007669"/>
    <property type="project" value="InterPro"/>
</dbReference>
<dbReference type="InParanoid" id="V4T0C5"/>
<sequence length="372" mass="42827">SSKRCDALREKHAEEVVKALNLGDLSSGQGLNQETTLKRCGDTRWGSHYNTLLSIINMFSAVISVLEMIIDDGPKSGQRGEAKNLLELMLSFNFVFCLHLMRNILGATDELSQALQRKDQDIVNAMNLVRLCKLQLQTMRQSGWNSLIDEVTFFCAKHDIDVPNMDDMFVDRGRSRRKAQEITNLHRYRVELYYAVLDMQLQELNSRFNETNTELLLCLACLSPNDLFSAFNKQKLLRLAQLYPNEFSTIDIMALGIQLDTYILDMRTSGEFSELKDIGDLAKRMVETKRHNVYPLVYLLITLALTLPVATASVERAFSAMNILKNRLRNRMGEQWMNDNLVVYIEKDLFNNIDNEVVMQRYQCMKTRKGQL</sequence>
<feature type="domain" description="HAT C-terminal dimerisation" evidence="2">
    <location>
        <begin position="289"/>
        <end position="349"/>
    </location>
</feature>
<keyword evidence="1" id="KW-0472">Membrane</keyword>
<evidence type="ECO:0000313" key="3">
    <source>
        <dbReference type="EMBL" id="ESR44805.1"/>
    </source>
</evidence>
<dbReference type="InterPro" id="IPR055298">
    <property type="entry name" value="AtLOH3-like"/>
</dbReference>
<organism evidence="3 4">
    <name type="scientific">Citrus clementina</name>
    <name type="common">Clementine</name>
    <name type="synonym">Citrus deliciosa x Citrus sinensis</name>
    <dbReference type="NCBI Taxonomy" id="85681"/>
    <lineage>
        <taxon>Eukaryota</taxon>
        <taxon>Viridiplantae</taxon>
        <taxon>Streptophyta</taxon>
        <taxon>Embryophyta</taxon>
        <taxon>Tracheophyta</taxon>
        <taxon>Spermatophyta</taxon>
        <taxon>Magnoliopsida</taxon>
        <taxon>eudicotyledons</taxon>
        <taxon>Gunneridae</taxon>
        <taxon>Pentapetalae</taxon>
        <taxon>rosids</taxon>
        <taxon>malvids</taxon>
        <taxon>Sapindales</taxon>
        <taxon>Rutaceae</taxon>
        <taxon>Aurantioideae</taxon>
        <taxon>Citrus</taxon>
    </lineage>
</organism>
<dbReference type="InterPro" id="IPR008906">
    <property type="entry name" value="HATC_C_dom"/>
</dbReference>
<dbReference type="OrthoDB" id="1929285at2759"/>
<feature type="transmembrane region" description="Helical" evidence="1">
    <location>
        <begin position="49"/>
        <end position="70"/>
    </location>
</feature>
<dbReference type="PANTHER" id="PTHR11697">
    <property type="entry name" value="GENERAL TRANSCRIPTION FACTOR 2-RELATED ZINC FINGER PROTEIN"/>
    <property type="match status" value="1"/>
</dbReference>
<dbReference type="AlphaFoldDB" id="V4T0C5"/>
<evidence type="ECO:0000313" key="4">
    <source>
        <dbReference type="Proteomes" id="UP000030687"/>
    </source>
</evidence>
<dbReference type="Proteomes" id="UP000030687">
    <property type="component" value="Unassembled WGS sequence"/>
</dbReference>
<dbReference type="eggNOG" id="ENOG502QSU3">
    <property type="taxonomic scope" value="Eukaryota"/>
</dbReference>
<dbReference type="Pfam" id="PF05699">
    <property type="entry name" value="Dimer_Tnp_hAT"/>
    <property type="match status" value="1"/>
</dbReference>
<feature type="transmembrane region" description="Helical" evidence="1">
    <location>
        <begin position="293"/>
        <end position="314"/>
    </location>
</feature>
<name>V4T0C5_CITCL</name>
<evidence type="ECO:0000256" key="1">
    <source>
        <dbReference type="SAM" id="Phobius"/>
    </source>
</evidence>
<dbReference type="SUPFAM" id="SSF53098">
    <property type="entry name" value="Ribonuclease H-like"/>
    <property type="match status" value="1"/>
</dbReference>
<dbReference type="OMA" id="DDAREHT"/>
<evidence type="ECO:0000259" key="2">
    <source>
        <dbReference type="Pfam" id="PF05699"/>
    </source>
</evidence>